<dbReference type="AlphaFoldDB" id="A0A5K7YUS1"/>
<dbReference type="KEGG" id="dalk:DSCA_23570"/>
<name>A0A5K7YUS1_9BACT</name>
<evidence type="ECO:0000313" key="1">
    <source>
        <dbReference type="EMBL" id="BBO68427.1"/>
    </source>
</evidence>
<gene>
    <name evidence="1" type="ORF">DSCA_23570</name>
</gene>
<protein>
    <recommendedName>
        <fullName evidence="3">Transglutaminase-like domain-containing protein</fullName>
    </recommendedName>
</protein>
<keyword evidence="2" id="KW-1185">Reference proteome</keyword>
<dbReference type="RefSeq" id="WP_155316594.1">
    <property type="nucleotide sequence ID" value="NZ_AP021874.1"/>
</dbReference>
<dbReference type="Proteomes" id="UP000427906">
    <property type="component" value="Chromosome"/>
</dbReference>
<organism evidence="1 2">
    <name type="scientific">Desulfosarcina alkanivorans</name>
    <dbReference type="NCBI Taxonomy" id="571177"/>
    <lineage>
        <taxon>Bacteria</taxon>
        <taxon>Pseudomonadati</taxon>
        <taxon>Thermodesulfobacteriota</taxon>
        <taxon>Desulfobacteria</taxon>
        <taxon>Desulfobacterales</taxon>
        <taxon>Desulfosarcinaceae</taxon>
        <taxon>Desulfosarcina</taxon>
    </lineage>
</organism>
<accession>A0A5K7YUS1</accession>
<dbReference type="EMBL" id="AP021874">
    <property type="protein sequence ID" value="BBO68427.1"/>
    <property type="molecule type" value="Genomic_DNA"/>
</dbReference>
<evidence type="ECO:0000313" key="2">
    <source>
        <dbReference type="Proteomes" id="UP000427906"/>
    </source>
</evidence>
<sequence>MDNYNVFPDAAIVSSDGVSEQFSALGVDTFHHACRYVHDLPYGYNSDRDDLFVLFEEKMGSCTTKHAVIATLAGELNLPVEKNIGIYAMTEAMVTGTDAILARYGLPYVPMIHCFLGYGQYRVDLTDGNANGKNRSVTNFLYVEPVIPNISARDEYLKYRQALKEHILKRTELAGVEMKTILHAREEGIALLKSHV</sequence>
<reference evidence="1 2" key="1">
    <citation type="submission" date="2019-11" db="EMBL/GenBank/DDBJ databases">
        <title>Comparative genomics of hydrocarbon-degrading Desulfosarcina strains.</title>
        <authorList>
            <person name="Watanabe M."/>
            <person name="Kojima H."/>
            <person name="Fukui M."/>
        </authorList>
    </citation>
    <scope>NUCLEOTIDE SEQUENCE [LARGE SCALE GENOMIC DNA]</scope>
    <source>
        <strain evidence="1 2">PL12</strain>
    </source>
</reference>
<evidence type="ECO:0008006" key="3">
    <source>
        <dbReference type="Google" id="ProtNLM"/>
    </source>
</evidence>
<proteinExistence type="predicted"/>
<dbReference type="OrthoDB" id="5649947at2"/>